<evidence type="ECO:0000313" key="3">
    <source>
        <dbReference type="Proteomes" id="UP000777935"/>
    </source>
</evidence>
<dbReference type="InterPro" id="IPR001633">
    <property type="entry name" value="EAL_dom"/>
</dbReference>
<protein>
    <submittedName>
        <fullName evidence="2">EAL domain-containing protein</fullName>
    </submittedName>
</protein>
<dbReference type="EMBL" id="JABUFE010000001">
    <property type="protein sequence ID" value="NSX53841.1"/>
    <property type="molecule type" value="Genomic_DNA"/>
</dbReference>
<dbReference type="SMART" id="SM00052">
    <property type="entry name" value="EAL"/>
    <property type="match status" value="1"/>
</dbReference>
<dbReference type="CDD" id="cd01948">
    <property type="entry name" value="EAL"/>
    <property type="match status" value="1"/>
</dbReference>
<dbReference type="Proteomes" id="UP000777935">
    <property type="component" value="Unassembled WGS sequence"/>
</dbReference>
<proteinExistence type="predicted"/>
<keyword evidence="3" id="KW-1185">Reference proteome</keyword>
<evidence type="ECO:0000313" key="2">
    <source>
        <dbReference type="EMBL" id="NSX53841.1"/>
    </source>
</evidence>
<dbReference type="InterPro" id="IPR035919">
    <property type="entry name" value="EAL_sf"/>
</dbReference>
<dbReference type="RefSeq" id="WP_174135200.1">
    <property type="nucleotide sequence ID" value="NZ_JABUFE010000001.1"/>
</dbReference>
<dbReference type="InterPro" id="IPR050706">
    <property type="entry name" value="Cyclic-di-GMP_PDE-like"/>
</dbReference>
<name>A0ABX2IU79_9RHOB</name>
<accession>A0ABX2IU79</accession>
<gene>
    <name evidence="2" type="ORF">HRQ87_03410</name>
</gene>
<feature type="domain" description="EAL" evidence="1">
    <location>
        <begin position="26"/>
        <end position="276"/>
    </location>
</feature>
<dbReference type="Gene3D" id="3.20.20.450">
    <property type="entry name" value="EAL domain"/>
    <property type="match status" value="1"/>
</dbReference>
<organism evidence="2 3">
    <name type="scientific">Parasulfitobacter algicola</name>
    <dbReference type="NCBI Taxonomy" id="2614809"/>
    <lineage>
        <taxon>Bacteria</taxon>
        <taxon>Pseudomonadati</taxon>
        <taxon>Pseudomonadota</taxon>
        <taxon>Alphaproteobacteria</taxon>
        <taxon>Rhodobacterales</taxon>
        <taxon>Roseobacteraceae</taxon>
        <taxon>Parasulfitobacter</taxon>
    </lineage>
</organism>
<reference evidence="2 3" key="1">
    <citation type="submission" date="2020-06" db="EMBL/GenBank/DDBJ databases">
        <title>Sulfitobacter algicola sp. nov., isolated from green algae.</title>
        <authorList>
            <person name="Wang C."/>
        </authorList>
    </citation>
    <scope>NUCLEOTIDE SEQUENCE [LARGE SCALE GENOMIC DNA]</scope>
    <source>
        <strain evidence="2 3">1151</strain>
    </source>
</reference>
<evidence type="ECO:0000259" key="1">
    <source>
        <dbReference type="PROSITE" id="PS50883"/>
    </source>
</evidence>
<dbReference type="PANTHER" id="PTHR33121:SF79">
    <property type="entry name" value="CYCLIC DI-GMP PHOSPHODIESTERASE PDED-RELATED"/>
    <property type="match status" value="1"/>
</dbReference>
<sequence length="278" mass="31006">MSNKNKPGKSMDAAQSPLDFALGQRDNATLHMVKNALQHKEAMLAYQPVVLANDPGQIAFYEGLIRVLDSTGRTIPAGEFMPLVETHELGRMIDCLALEMGLNALLAEPSIRLSINMSARSIGYMRWMRTLENGLREDETIAERLILEITEASAMMMPEVVISFMDELQQKGVCFALDDFGAGYTAFRYLNEFFFDILKIDGQFIRGIHANPDNQVLVRALISIGRQFEMFTVAESVEGPRDAAFLRQAGIDCVQGYHLGAPTTSPVWRQDGKIKQRA</sequence>
<dbReference type="Pfam" id="PF00563">
    <property type="entry name" value="EAL"/>
    <property type="match status" value="1"/>
</dbReference>
<dbReference type="PROSITE" id="PS50883">
    <property type="entry name" value="EAL"/>
    <property type="match status" value="1"/>
</dbReference>
<dbReference type="SUPFAM" id="SSF141868">
    <property type="entry name" value="EAL domain-like"/>
    <property type="match status" value="1"/>
</dbReference>
<comment type="caution">
    <text evidence="2">The sequence shown here is derived from an EMBL/GenBank/DDBJ whole genome shotgun (WGS) entry which is preliminary data.</text>
</comment>
<dbReference type="PANTHER" id="PTHR33121">
    <property type="entry name" value="CYCLIC DI-GMP PHOSPHODIESTERASE PDEF"/>
    <property type="match status" value="1"/>
</dbReference>